<dbReference type="InterPro" id="IPR015410">
    <property type="entry name" value="DUF1985"/>
</dbReference>
<sequence>MESELNSIVAGIIADVAHESGATVVSNPSSTDLALVDYETYVGSIGDPDSYYLQLLDEEEVNAEPEFWSWKRPSFQSKTAAITGYVRMKDFADVRSQLKKNPEAYQKFKDSCFGRYLEYCKDKNTNFPNAVLHAMLGQQVKRVDVSEPDALWFRVRNKFLRFSKYEYALVTGLRFGPTDFDPKVKYEYPAGGVFKRRNGDETKMVTYKDLLPLFLSGHFHDSVEDELKIAKLLFVCGFLLGLDLWGSKAIPKWLWVLVEDEDKWESFPWGSYIFQILYSKIELVSDEQPVEANKKFAYHFYGNSHAFVHWVFEALPSLAEYLNISENKSPEAQRPRLQKWPLPSYSKNVVEFFDNQTPVECNGELKPTVEEENAYPWLIYLSDDVQTHFKHTARGSVVSTPKTSVRRRARTDHMLALSEESPRSPRRDSSQHLFEHNTRPEKRARKESNIHSPDSVVRSLQEIKIDNDNLLEKFVQENANNNAEMKRISEDALEKLWHENAKTVSTLKEERGVLSVEVIRREFQVLLKDAVDRLTQKNEALQDSWRQEYRAFLKEAVETLSGAVSNGSGQPISSTGTMVVKLPSPSGNVPLSPQPSSDDQSAQLRQQPESFVVPLSPQPSSDDQSAQLRQQPESFVVPLSPQPSSDDQSAQLRQQPESFVVPLSPQPSSDDQSTQLPQQSESVIIPVSTKPPSDHSAQLPQQSDSVIVPVSPQPPLDLSALFPRQSPPTDPIPFVPVNEAFMEQLEAYTDCLHKRTVKVILPYVLCRRKKEPAMTPISIRLPQIPALKPIFVEADKLIELIVPEVIETCPKPPTIPDVNSTSLSIRDDVLMEYNKFMDSDDQTVKIGFYDVGPSFFRTCENPEADSEEDALNAYLQILHNHPEFVGVRRNNEERFTVVGILITQICKNLTEGENNKRTSASCLSKEQIPDTLLEIVRGVGVGETNPGWNKMVPWSDIDRVYTIWHDENHWYPIAIDLVTCEIWIFDSLFRNAVSPDLRYRRYKGTRKLRRLLPDLLEHSGIFENRATIDREWDLRFAHPDHCFNQTDNHSCGIFSLKMIKVLMSRQAQANIDEGHILEIRKFIAERTYTYFKHRLYESK</sequence>
<evidence type="ECO:0000256" key="4">
    <source>
        <dbReference type="SAM" id="Coils"/>
    </source>
</evidence>
<dbReference type="InterPro" id="IPR038765">
    <property type="entry name" value="Papain-like_cys_pep_sf"/>
</dbReference>
<evidence type="ECO:0000256" key="1">
    <source>
        <dbReference type="ARBA" id="ARBA00005234"/>
    </source>
</evidence>
<keyword evidence="4" id="KW-0175">Coiled coil</keyword>
<feature type="region of interest" description="Disordered" evidence="5">
    <location>
        <begin position="563"/>
        <end position="679"/>
    </location>
</feature>
<feature type="compositionally biased region" description="Polar residues" evidence="5">
    <location>
        <begin position="563"/>
        <end position="577"/>
    </location>
</feature>
<evidence type="ECO:0000313" key="9">
    <source>
        <dbReference type="Proteomes" id="UP001632038"/>
    </source>
</evidence>
<feature type="domain" description="Ubiquitin-like protease family profile" evidence="6">
    <location>
        <begin position="948"/>
        <end position="1094"/>
    </location>
</feature>
<evidence type="ECO:0000259" key="7">
    <source>
        <dbReference type="Pfam" id="PF09331"/>
    </source>
</evidence>
<evidence type="ECO:0000256" key="2">
    <source>
        <dbReference type="ARBA" id="ARBA00022670"/>
    </source>
</evidence>
<gene>
    <name evidence="8" type="ORF">CASFOL_038923</name>
</gene>
<evidence type="ECO:0000256" key="5">
    <source>
        <dbReference type="SAM" id="MobiDB-lite"/>
    </source>
</evidence>
<keyword evidence="3" id="KW-0378">Hydrolase</keyword>
<evidence type="ECO:0008006" key="10">
    <source>
        <dbReference type="Google" id="ProtNLM"/>
    </source>
</evidence>
<dbReference type="EMBL" id="JAVIJP010000086">
    <property type="protein sequence ID" value="KAL3617176.1"/>
    <property type="molecule type" value="Genomic_DNA"/>
</dbReference>
<comment type="similarity">
    <text evidence="1">Belongs to the peptidase C48 family.</text>
</comment>
<evidence type="ECO:0000259" key="6">
    <source>
        <dbReference type="Pfam" id="PF02902"/>
    </source>
</evidence>
<dbReference type="AlphaFoldDB" id="A0ABD3BJA4"/>
<dbReference type="PANTHER" id="PTHR48449">
    <property type="entry name" value="DUF1985 DOMAIN-CONTAINING PROTEIN"/>
    <property type="match status" value="1"/>
</dbReference>
<dbReference type="Gene3D" id="3.40.395.10">
    <property type="entry name" value="Adenoviral Proteinase, Chain A"/>
    <property type="match status" value="1"/>
</dbReference>
<dbReference type="SUPFAM" id="SSF54001">
    <property type="entry name" value="Cysteine proteinases"/>
    <property type="match status" value="1"/>
</dbReference>
<reference evidence="9" key="1">
    <citation type="journal article" date="2024" name="IScience">
        <title>Strigolactones Initiate the Formation of Haustorium-like Structures in Castilleja.</title>
        <authorList>
            <person name="Buerger M."/>
            <person name="Peterson D."/>
            <person name="Chory J."/>
        </authorList>
    </citation>
    <scope>NUCLEOTIDE SEQUENCE [LARGE SCALE GENOMIC DNA]</scope>
</reference>
<dbReference type="GO" id="GO:0006508">
    <property type="term" value="P:proteolysis"/>
    <property type="evidence" value="ECO:0007669"/>
    <property type="project" value="UniProtKB-KW"/>
</dbReference>
<evidence type="ECO:0000313" key="8">
    <source>
        <dbReference type="EMBL" id="KAL3617176.1"/>
    </source>
</evidence>
<name>A0ABD3BJA4_9LAMI</name>
<dbReference type="GO" id="GO:0008233">
    <property type="term" value="F:peptidase activity"/>
    <property type="evidence" value="ECO:0007669"/>
    <property type="project" value="UniProtKB-KW"/>
</dbReference>
<proteinExistence type="inferred from homology"/>
<keyword evidence="2" id="KW-0645">Protease</keyword>
<organism evidence="8 9">
    <name type="scientific">Castilleja foliolosa</name>
    <dbReference type="NCBI Taxonomy" id="1961234"/>
    <lineage>
        <taxon>Eukaryota</taxon>
        <taxon>Viridiplantae</taxon>
        <taxon>Streptophyta</taxon>
        <taxon>Embryophyta</taxon>
        <taxon>Tracheophyta</taxon>
        <taxon>Spermatophyta</taxon>
        <taxon>Magnoliopsida</taxon>
        <taxon>eudicotyledons</taxon>
        <taxon>Gunneridae</taxon>
        <taxon>Pentapetalae</taxon>
        <taxon>asterids</taxon>
        <taxon>lamiids</taxon>
        <taxon>Lamiales</taxon>
        <taxon>Orobanchaceae</taxon>
        <taxon>Pedicularideae</taxon>
        <taxon>Castillejinae</taxon>
        <taxon>Castilleja</taxon>
    </lineage>
</organism>
<feature type="compositionally biased region" description="Low complexity" evidence="5">
    <location>
        <begin position="662"/>
        <end position="679"/>
    </location>
</feature>
<keyword evidence="9" id="KW-1185">Reference proteome</keyword>
<dbReference type="Proteomes" id="UP001632038">
    <property type="component" value="Unassembled WGS sequence"/>
</dbReference>
<protein>
    <recommendedName>
        <fullName evidence="10">Ubiquitin-like protease family profile domain-containing protein</fullName>
    </recommendedName>
</protein>
<feature type="domain" description="DUF1985" evidence="7">
    <location>
        <begin position="141"/>
        <end position="278"/>
    </location>
</feature>
<evidence type="ECO:0000256" key="3">
    <source>
        <dbReference type="ARBA" id="ARBA00022801"/>
    </source>
</evidence>
<dbReference type="Pfam" id="PF02902">
    <property type="entry name" value="Peptidase_C48"/>
    <property type="match status" value="1"/>
</dbReference>
<accession>A0ABD3BJA4</accession>
<feature type="coiled-coil region" evidence="4">
    <location>
        <begin position="460"/>
        <end position="491"/>
    </location>
</feature>
<dbReference type="PANTHER" id="PTHR48449:SF1">
    <property type="entry name" value="DUF1985 DOMAIN-CONTAINING PROTEIN"/>
    <property type="match status" value="1"/>
</dbReference>
<feature type="region of interest" description="Disordered" evidence="5">
    <location>
        <begin position="393"/>
        <end position="454"/>
    </location>
</feature>
<dbReference type="Pfam" id="PF09331">
    <property type="entry name" value="DUF1985"/>
    <property type="match status" value="1"/>
</dbReference>
<dbReference type="InterPro" id="IPR003653">
    <property type="entry name" value="Peptidase_C48_C"/>
</dbReference>
<comment type="caution">
    <text evidence="8">The sequence shown here is derived from an EMBL/GenBank/DDBJ whole genome shotgun (WGS) entry which is preliminary data.</text>
</comment>
<feature type="compositionally biased region" description="Basic and acidic residues" evidence="5">
    <location>
        <begin position="420"/>
        <end position="449"/>
    </location>
</feature>